<dbReference type="WBParaSite" id="L893_g29407.t1">
    <property type="protein sequence ID" value="L893_g29407.t1"/>
    <property type="gene ID" value="L893_g29407"/>
</dbReference>
<evidence type="ECO:0000313" key="1">
    <source>
        <dbReference type="Proteomes" id="UP000095287"/>
    </source>
</evidence>
<keyword evidence="1" id="KW-1185">Reference proteome</keyword>
<evidence type="ECO:0000313" key="2">
    <source>
        <dbReference type="WBParaSite" id="L893_g29407.t1"/>
    </source>
</evidence>
<organism evidence="1 2">
    <name type="scientific">Steinernema glaseri</name>
    <dbReference type="NCBI Taxonomy" id="37863"/>
    <lineage>
        <taxon>Eukaryota</taxon>
        <taxon>Metazoa</taxon>
        <taxon>Ecdysozoa</taxon>
        <taxon>Nematoda</taxon>
        <taxon>Chromadorea</taxon>
        <taxon>Rhabditida</taxon>
        <taxon>Tylenchina</taxon>
        <taxon>Panagrolaimomorpha</taxon>
        <taxon>Strongyloidoidea</taxon>
        <taxon>Steinernematidae</taxon>
        <taxon>Steinernema</taxon>
    </lineage>
</organism>
<sequence>MDGNMSLTCFVKTGRHSGMLMRGIIQSSFRLRVHHRYAKVNVYYVSTCMDDILKVDNIYMVLRVVSMV</sequence>
<dbReference type="AlphaFoldDB" id="A0A1I7ZTL7"/>
<protein>
    <submittedName>
        <fullName evidence="2">Ovule protein</fullName>
    </submittedName>
</protein>
<dbReference type="Proteomes" id="UP000095287">
    <property type="component" value="Unplaced"/>
</dbReference>
<accession>A0A1I7ZTL7</accession>
<name>A0A1I7ZTL7_9BILA</name>
<proteinExistence type="predicted"/>
<reference evidence="2" key="1">
    <citation type="submission" date="2016-11" db="UniProtKB">
        <authorList>
            <consortium name="WormBaseParasite"/>
        </authorList>
    </citation>
    <scope>IDENTIFICATION</scope>
</reference>